<dbReference type="Proteomes" id="UP000634136">
    <property type="component" value="Unassembled WGS sequence"/>
</dbReference>
<keyword evidence="3" id="KW-1185">Reference proteome</keyword>
<evidence type="ECO:0000313" key="3">
    <source>
        <dbReference type="Proteomes" id="UP000634136"/>
    </source>
</evidence>
<dbReference type="EMBL" id="JAAIUW010000004">
    <property type="protein sequence ID" value="KAF7833904.1"/>
    <property type="molecule type" value="Genomic_DNA"/>
</dbReference>
<feature type="compositionally biased region" description="Polar residues" evidence="1">
    <location>
        <begin position="1"/>
        <end position="16"/>
    </location>
</feature>
<protein>
    <submittedName>
        <fullName evidence="2">Uncharacterized protein</fullName>
    </submittedName>
</protein>
<comment type="caution">
    <text evidence="2">The sequence shown here is derived from an EMBL/GenBank/DDBJ whole genome shotgun (WGS) entry which is preliminary data.</text>
</comment>
<proteinExistence type="predicted"/>
<sequence>MIMMGTSGTPPQNTLVQIVDPPADRSERPVPSSSTNTPLPDTVHSPIILTHQLTLTVEYRLRYSLSHTGLEHEEKLRSKKQK</sequence>
<accession>A0A834WWQ6</accession>
<reference evidence="2" key="1">
    <citation type="submission" date="2020-09" db="EMBL/GenBank/DDBJ databases">
        <title>Genome-Enabled Discovery of Anthraquinone Biosynthesis in Senna tora.</title>
        <authorList>
            <person name="Kang S.-H."/>
            <person name="Pandey R.P."/>
            <person name="Lee C.-M."/>
            <person name="Sim J.-S."/>
            <person name="Jeong J.-T."/>
            <person name="Choi B.-S."/>
            <person name="Jung M."/>
            <person name="Ginzburg D."/>
            <person name="Zhao K."/>
            <person name="Won S.Y."/>
            <person name="Oh T.-J."/>
            <person name="Yu Y."/>
            <person name="Kim N.-H."/>
            <person name="Lee O.R."/>
            <person name="Lee T.-H."/>
            <person name="Bashyal P."/>
            <person name="Kim T.-S."/>
            <person name="Lee W.-H."/>
            <person name="Kawkins C."/>
            <person name="Kim C.-K."/>
            <person name="Kim J.S."/>
            <person name="Ahn B.O."/>
            <person name="Rhee S.Y."/>
            <person name="Sohng J.K."/>
        </authorList>
    </citation>
    <scope>NUCLEOTIDE SEQUENCE</scope>
    <source>
        <tissue evidence="2">Leaf</tissue>
    </source>
</reference>
<evidence type="ECO:0000313" key="2">
    <source>
        <dbReference type="EMBL" id="KAF7833904.1"/>
    </source>
</evidence>
<gene>
    <name evidence="2" type="ORF">G2W53_008763</name>
</gene>
<organism evidence="2 3">
    <name type="scientific">Senna tora</name>
    <dbReference type="NCBI Taxonomy" id="362788"/>
    <lineage>
        <taxon>Eukaryota</taxon>
        <taxon>Viridiplantae</taxon>
        <taxon>Streptophyta</taxon>
        <taxon>Embryophyta</taxon>
        <taxon>Tracheophyta</taxon>
        <taxon>Spermatophyta</taxon>
        <taxon>Magnoliopsida</taxon>
        <taxon>eudicotyledons</taxon>
        <taxon>Gunneridae</taxon>
        <taxon>Pentapetalae</taxon>
        <taxon>rosids</taxon>
        <taxon>fabids</taxon>
        <taxon>Fabales</taxon>
        <taxon>Fabaceae</taxon>
        <taxon>Caesalpinioideae</taxon>
        <taxon>Cassia clade</taxon>
        <taxon>Senna</taxon>
    </lineage>
</organism>
<feature type="region of interest" description="Disordered" evidence="1">
    <location>
        <begin position="1"/>
        <end position="43"/>
    </location>
</feature>
<evidence type="ECO:0000256" key="1">
    <source>
        <dbReference type="SAM" id="MobiDB-lite"/>
    </source>
</evidence>
<name>A0A834WWQ6_9FABA</name>
<dbReference type="AlphaFoldDB" id="A0A834WWQ6"/>